<evidence type="ECO:0000256" key="1">
    <source>
        <dbReference type="SAM" id="MobiDB-lite"/>
    </source>
</evidence>
<evidence type="ECO:0000313" key="3">
    <source>
        <dbReference type="Proteomes" id="UP000257109"/>
    </source>
</evidence>
<dbReference type="EMBL" id="QJKJ01002726">
    <property type="protein sequence ID" value="RDY01609.1"/>
    <property type="molecule type" value="Genomic_DNA"/>
</dbReference>
<evidence type="ECO:0000313" key="2">
    <source>
        <dbReference type="EMBL" id="RDY01609.1"/>
    </source>
</evidence>
<dbReference type="Proteomes" id="UP000257109">
    <property type="component" value="Unassembled WGS sequence"/>
</dbReference>
<accession>A0A371HFQ6</accession>
<name>A0A371HFQ6_MUCPR</name>
<feature type="non-terminal residue" evidence="2">
    <location>
        <position position="1"/>
    </location>
</feature>
<sequence>MLYNFSKKNKEKQYYESKKKRRERKRRECVISQVFKFKYTTSIVQNDGEIYKNFTHKIQIGDICVTPFKEKMIENNLRWFRHVQRKLLETLVRRID</sequence>
<feature type="region of interest" description="Disordered" evidence="1">
    <location>
        <begin position="1"/>
        <end position="21"/>
    </location>
</feature>
<dbReference type="AlphaFoldDB" id="A0A371HFQ6"/>
<proteinExistence type="predicted"/>
<dbReference type="OrthoDB" id="424543at2759"/>
<organism evidence="2 3">
    <name type="scientific">Mucuna pruriens</name>
    <name type="common">Velvet bean</name>
    <name type="synonym">Dolichos pruriens</name>
    <dbReference type="NCBI Taxonomy" id="157652"/>
    <lineage>
        <taxon>Eukaryota</taxon>
        <taxon>Viridiplantae</taxon>
        <taxon>Streptophyta</taxon>
        <taxon>Embryophyta</taxon>
        <taxon>Tracheophyta</taxon>
        <taxon>Spermatophyta</taxon>
        <taxon>Magnoliopsida</taxon>
        <taxon>eudicotyledons</taxon>
        <taxon>Gunneridae</taxon>
        <taxon>Pentapetalae</taxon>
        <taxon>rosids</taxon>
        <taxon>fabids</taxon>
        <taxon>Fabales</taxon>
        <taxon>Fabaceae</taxon>
        <taxon>Papilionoideae</taxon>
        <taxon>50 kb inversion clade</taxon>
        <taxon>NPAAA clade</taxon>
        <taxon>indigoferoid/millettioid clade</taxon>
        <taxon>Phaseoleae</taxon>
        <taxon>Mucuna</taxon>
    </lineage>
</organism>
<gene>
    <name evidence="2" type="ORF">CR513_15045</name>
</gene>
<protein>
    <submittedName>
        <fullName evidence="2">Uncharacterized protein</fullName>
    </submittedName>
</protein>
<reference evidence="2" key="1">
    <citation type="submission" date="2018-05" db="EMBL/GenBank/DDBJ databases">
        <title>Draft genome of Mucuna pruriens seed.</title>
        <authorList>
            <person name="Nnadi N.E."/>
            <person name="Vos R."/>
            <person name="Hasami M.H."/>
            <person name="Devisetty U.K."/>
            <person name="Aguiy J.C."/>
        </authorList>
    </citation>
    <scope>NUCLEOTIDE SEQUENCE [LARGE SCALE GENOMIC DNA]</scope>
    <source>
        <strain evidence="2">JCA_2017</strain>
    </source>
</reference>
<keyword evidence="3" id="KW-1185">Reference proteome</keyword>
<comment type="caution">
    <text evidence="2">The sequence shown here is derived from an EMBL/GenBank/DDBJ whole genome shotgun (WGS) entry which is preliminary data.</text>
</comment>